<feature type="domain" description="CBM-cenC" evidence="2">
    <location>
        <begin position="945"/>
        <end position="1063"/>
    </location>
</feature>
<dbReference type="InterPro" id="IPR012334">
    <property type="entry name" value="Pectin_lyas_fold"/>
</dbReference>
<sequence>MVFNEKWTNPRGGVESVSSTENGTFIKMKQPAWYNLRNKGGTSVNSPWYIENAYELLDQDGEWYLNRVTDTLYYKPRQGEDMTTAVVTVPTVETLLSVKGSDVSNPVHNIQFVGLSFEYSTWLRPNSNYGHADVQSNILRELDLATLNMSETLTPAAVLIQTGKWIQFERCRFTHLGSASINVIKGSQDNLFQGNSFTDISGSGIQMGEMSNKDVSIYNPFDPRLVMRSNDVVNNYFYNLGVEYRSAVAIFASYPQDMHITHNEIANLPYSGITIGWGWGEYDTSNRGVRIENNYIHNVMLTLNDGGAIYTLGTSYDMQIRGNYLKDQEHDQSAIYFDQGSSWITAEDNVVENSPTNLYVNPANDIQVNRTYSDTYLKVNLGTRTYVTNTVYVSDGNWPEEAQAIMANAGLESAYKDIITEPQQLTAVSDHRPHPTPLPEPIPVIFTGKSGLVTGILKAGKVRNNYANWVGMKFTVGSSPMTVTALGRLHFPGSVEPHQLRIVDAATNLEVPGTLVTIQMSKAPLLGDFKYVQLPAPVQLQANKTYYLMSMEANGGDVWYDGDLVVSNGSAATINKGVWGTSYKEDYVTGNSFVGLNILYEGSPSDSPAAVMIPPVDNGPSEPDPIELPVDLENTSGVFNTAMSSVPRNNWGGWLGYKFTVGSQPLFVSSIGRKVVQGNIGKHQLMIVEADTEAIVAQAKVTLAGATPGQMKYVQLDKSVRLQPGKSYYVLSLEVYGGDKWYEAASIQPLGSVASVDYGIYKSNDLTLRPQSYISGSQPGSGFVGLDLRYELENYGAENLIKNGQFEYDTKNWSVYNANLTKDTGITYNNSDGAGKLFMFGSFGMAYQNVMLEKNKLYEVSVWVKLETGSSTAQIILDHTVGTPRYDYLAANTPVDTTWRQVKARYKYTGTNPDGSGAIQIRIGNGQTRTTYYFDDFTIREIPEQVFNGDFEANTSGWTPYNATLTRVTSQTNNNSAGSAKVTMTGTFGMASQKLVLEKNVRYQVSAMVRLESGTGDAQMILDHITGTPRYDYLATTPVSTTWTQLKSSFVYTGPNDTANADMWIRIGDGKTKLIFYLDDISVQREVIDHINVSVDKTSFAVGETGTFTVTGQLGDGSAADLSQTELRFLSSDSSVIEATYESSNFTYTGVNDNTNMLIITPPMDSIGNGGSTVTDSTYGTVTDSTYGSSNTSVVQNVYNNIPAPSIPPVIYTNNLETVTLSAYGPAFVESVNGRLTSKKEGMISFRVRGTYNGKLFTSEPIMLIVDGTSPTATISYSTTGPTNQNVVATITPSEPIVVTNNAGELGHTFTENGAFTFEFTDAAGNRGSATATVSNIDKTPPNLQLTVNKPVLSPPNRKMIPIKVKVTSSDNGSGSGISSIVLTSITSNEPDEEEAAIFIENALMEQLHLSTAAKEELEHRGISLYGPYGELRKSDDIMQDLQRVIINLDQEDRDKLMKSVFQALNGEVLEKWLSWFDRRSDKIGADIEGTDIGSYDTEFSLRAERLESGTGRIYTIIYTATDLAGNVKVASTQVTVPKK</sequence>
<evidence type="ECO:0000256" key="1">
    <source>
        <dbReference type="ARBA" id="ARBA00022801"/>
    </source>
</evidence>
<dbReference type="SMART" id="SM00710">
    <property type="entry name" value="PbH1"/>
    <property type="match status" value="5"/>
</dbReference>
<proteinExistence type="predicted"/>
<feature type="domain" description="Right handed beta helix" evidence="3">
    <location>
        <begin position="157"/>
        <end position="276"/>
    </location>
</feature>
<dbReference type="InterPro" id="IPR008979">
    <property type="entry name" value="Galactose-bd-like_sf"/>
</dbReference>
<dbReference type="InterPro" id="IPR006626">
    <property type="entry name" value="PbH1"/>
</dbReference>
<protein>
    <submittedName>
        <fullName evidence="5">Carbohydrate binding domain-containing protein</fullName>
    </submittedName>
</protein>
<dbReference type="Proteomes" id="UP001649230">
    <property type="component" value="Chromosome"/>
</dbReference>
<dbReference type="PANTHER" id="PTHR36453">
    <property type="entry name" value="SECRETED PROTEIN-RELATED"/>
    <property type="match status" value="1"/>
</dbReference>
<reference evidence="5 6" key="1">
    <citation type="journal article" date="2024" name="Int. J. Syst. Evol. Microbiol.">
        <title>Paenibacillus hexagrammi sp. nov., a novel bacterium isolated from the gut content of Hexagrammos agrammus.</title>
        <authorList>
            <person name="Jung H.K."/>
            <person name="Kim D.G."/>
            <person name="Zin H."/>
            <person name="Park J."/>
            <person name="Jung H."/>
            <person name="Kim Y.O."/>
            <person name="Kong H.J."/>
            <person name="Kim J.W."/>
            <person name="Kim Y.S."/>
        </authorList>
    </citation>
    <scope>NUCLEOTIDE SEQUENCE [LARGE SCALE GENOMIC DNA]</scope>
    <source>
        <strain evidence="5 6">YPD9-1</strain>
    </source>
</reference>
<accession>A0ABY3SJV0</accession>
<dbReference type="InterPro" id="IPR039448">
    <property type="entry name" value="Beta_helix"/>
</dbReference>
<dbReference type="Pfam" id="PF21231">
    <property type="entry name" value="GH141_M"/>
    <property type="match status" value="1"/>
</dbReference>
<evidence type="ECO:0000313" key="5">
    <source>
        <dbReference type="EMBL" id="UJF34298.1"/>
    </source>
</evidence>
<feature type="domain" description="GH141-like insertion" evidence="4">
    <location>
        <begin position="42"/>
        <end position="77"/>
    </location>
</feature>
<dbReference type="Pfam" id="PF13229">
    <property type="entry name" value="Beta_helix"/>
    <property type="match status" value="1"/>
</dbReference>
<dbReference type="Pfam" id="PF02018">
    <property type="entry name" value="CBM_4_9"/>
    <property type="match status" value="2"/>
</dbReference>
<dbReference type="InterPro" id="IPR048482">
    <property type="entry name" value="GH141_ins"/>
</dbReference>
<evidence type="ECO:0000259" key="2">
    <source>
        <dbReference type="Pfam" id="PF02018"/>
    </source>
</evidence>
<dbReference type="InterPro" id="IPR011050">
    <property type="entry name" value="Pectin_lyase_fold/virulence"/>
</dbReference>
<dbReference type="PANTHER" id="PTHR36453:SF1">
    <property type="entry name" value="RIGHT HANDED BETA HELIX DOMAIN-CONTAINING PROTEIN"/>
    <property type="match status" value="1"/>
</dbReference>
<keyword evidence="6" id="KW-1185">Reference proteome</keyword>
<feature type="domain" description="CBM-cenC" evidence="2">
    <location>
        <begin position="799"/>
        <end position="912"/>
    </location>
</feature>
<dbReference type="EMBL" id="CP090978">
    <property type="protein sequence ID" value="UJF34298.1"/>
    <property type="molecule type" value="Genomic_DNA"/>
</dbReference>
<dbReference type="Gene3D" id="2.60.120.260">
    <property type="entry name" value="Galactose-binding domain-like"/>
    <property type="match status" value="2"/>
</dbReference>
<evidence type="ECO:0000313" key="6">
    <source>
        <dbReference type="Proteomes" id="UP001649230"/>
    </source>
</evidence>
<evidence type="ECO:0000259" key="3">
    <source>
        <dbReference type="Pfam" id="PF13229"/>
    </source>
</evidence>
<dbReference type="InterPro" id="IPR003305">
    <property type="entry name" value="CenC_carb-bd"/>
</dbReference>
<dbReference type="Gene3D" id="2.160.20.10">
    <property type="entry name" value="Single-stranded right-handed beta-helix, Pectin lyase-like"/>
    <property type="match status" value="1"/>
</dbReference>
<gene>
    <name evidence="5" type="ORF">L0M14_03545</name>
</gene>
<organism evidence="5 6">
    <name type="scientific">Paenibacillus hexagrammi</name>
    <dbReference type="NCBI Taxonomy" id="2908839"/>
    <lineage>
        <taxon>Bacteria</taxon>
        <taxon>Bacillati</taxon>
        <taxon>Bacillota</taxon>
        <taxon>Bacilli</taxon>
        <taxon>Bacillales</taxon>
        <taxon>Paenibacillaceae</taxon>
        <taxon>Paenibacillus</taxon>
    </lineage>
</organism>
<dbReference type="SUPFAM" id="SSF49785">
    <property type="entry name" value="Galactose-binding domain-like"/>
    <property type="match status" value="2"/>
</dbReference>
<name>A0ABY3SJV0_9BACL</name>
<keyword evidence="1" id="KW-0378">Hydrolase</keyword>
<evidence type="ECO:0000259" key="4">
    <source>
        <dbReference type="Pfam" id="PF21231"/>
    </source>
</evidence>
<dbReference type="RefSeq" id="WP_235120870.1">
    <property type="nucleotide sequence ID" value="NZ_CP090978.1"/>
</dbReference>
<dbReference type="SUPFAM" id="SSF51126">
    <property type="entry name" value="Pectin lyase-like"/>
    <property type="match status" value="1"/>
</dbReference>